<reference evidence="2 3" key="1">
    <citation type="submission" date="2020-05" db="EMBL/GenBank/DDBJ databases">
        <authorList>
            <person name="Whitworth D."/>
        </authorList>
    </citation>
    <scope>NUCLEOTIDE SEQUENCE [LARGE SCALE GENOMIC DNA]</scope>
    <source>
        <strain evidence="2 3">AB043B</strain>
    </source>
</reference>
<dbReference type="Proteomes" id="UP000563426">
    <property type="component" value="Unassembled WGS sequence"/>
</dbReference>
<dbReference type="GO" id="GO:0004177">
    <property type="term" value="F:aminopeptidase activity"/>
    <property type="evidence" value="ECO:0007669"/>
    <property type="project" value="UniProtKB-KW"/>
</dbReference>
<keyword evidence="2" id="KW-0031">Aminopeptidase</keyword>
<evidence type="ECO:0000256" key="1">
    <source>
        <dbReference type="SAM" id="MobiDB-lite"/>
    </source>
</evidence>
<feature type="compositionally biased region" description="Basic and acidic residues" evidence="1">
    <location>
        <begin position="26"/>
        <end position="39"/>
    </location>
</feature>
<name>A0A3A8GST3_9BACT</name>
<protein>
    <submittedName>
        <fullName evidence="2">Aminopeptidase</fullName>
    </submittedName>
</protein>
<accession>A0A3A8GST3</accession>
<organism evidence="2 3">
    <name type="scientific">Corallococcus exercitus</name>
    <dbReference type="NCBI Taxonomy" id="2316736"/>
    <lineage>
        <taxon>Bacteria</taxon>
        <taxon>Pseudomonadati</taxon>
        <taxon>Myxococcota</taxon>
        <taxon>Myxococcia</taxon>
        <taxon>Myxococcales</taxon>
        <taxon>Cystobacterineae</taxon>
        <taxon>Myxococcaceae</taxon>
        <taxon>Corallococcus</taxon>
    </lineage>
</organism>
<evidence type="ECO:0000313" key="2">
    <source>
        <dbReference type="EMBL" id="NOK38838.1"/>
    </source>
</evidence>
<evidence type="ECO:0000313" key="3">
    <source>
        <dbReference type="Proteomes" id="UP000563426"/>
    </source>
</evidence>
<dbReference type="RefSeq" id="WP_120203757.1">
    <property type="nucleotide sequence ID" value="NZ_JABFJV010000372.1"/>
</dbReference>
<feature type="region of interest" description="Disordered" evidence="1">
    <location>
        <begin position="1"/>
        <end position="39"/>
    </location>
</feature>
<gene>
    <name evidence="2" type="ORF">HMI49_37190</name>
</gene>
<comment type="caution">
    <text evidence="2">The sequence shown here is derived from an EMBL/GenBank/DDBJ whole genome shotgun (WGS) entry which is preliminary data.</text>
</comment>
<dbReference type="EMBL" id="JABFJV010000372">
    <property type="protein sequence ID" value="NOK38838.1"/>
    <property type="molecule type" value="Genomic_DNA"/>
</dbReference>
<keyword evidence="2" id="KW-0645">Protease</keyword>
<sequence>MANSKSKHRRVQMKIRQHWKKRIKKQKEAAKAAAEGKKK</sequence>
<feature type="compositionally biased region" description="Basic residues" evidence="1">
    <location>
        <begin position="1"/>
        <end position="25"/>
    </location>
</feature>
<dbReference type="AlphaFoldDB" id="A0A3A8GST3"/>
<proteinExistence type="predicted"/>
<keyword evidence="3" id="KW-1185">Reference proteome</keyword>
<keyword evidence="2" id="KW-0378">Hydrolase</keyword>